<dbReference type="AlphaFoldDB" id="A0A4Q9QDQ7"/>
<evidence type="ECO:0000313" key="1">
    <source>
        <dbReference type="EMBL" id="TBU64884.1"/>
    </source>
</evidence>
<name>A0A4Q9QDQ7_9APHY</name>
<dbReference type="Proteomes" id="UP000292082">
    <property type="component" value="Unassembled WGS sequence"/>
</dbReference>
<evidence type="ECO:0000313" key="2">
    <source>
        <dbReference type="Proteomes" id="UP000292082"/>
    </source>
</evidence>
<gene>
    <name evidence="1" type="ORF">BD310DRAFT_913587</name>
</gene>
<proteinExistence type="predicted"/>
<sequence length="169" mass="18154">MIDVAAFGRARHAGVTTIRLLASDALAVLAVLSRVGTTWLRCKVERAVGNAVRYVWCRCLSSLQCPTRVVPEDAFHMSPLHGIAVLGLLFRKGMVCSKARGIDRFCGIGEHISLLQSPICRSTWSRARVGTSLIGVTASCCATGRRASVLAAGFRSCDRVCEEVALHVA</sequence>
<keyword evidence="2" id="KW-1185">Reference proteome</keyword>
<dbReference type="EMBL" id="ML145085">
    <property type="protein sequence ID" value="TBU64884.1"/>
    <property type="molecule type" value="Genomic_DNA"/>
</dbReference>
<reference evidence="1 2" key="1">
    <citation type="submission" date="2019-01" db="EMBL/GenBank/DDBJ databases">
        <title>Draft genome sequences of three monokaryotic isolates of the white-rot basidiomycete fungus Dichomitus squalens.</title>
        <authorList>
            <consortium name="DOE Joint Genome Institute"/>
            <person name="Lopez S.C."/>
            <person name="Andreopoulos B."/>
            <person name="Pangilinan J."/>
            <person name="Lipzen A."/>
            <person name="Riley R."/>
            <person name="Ahrendt S."/>
            <person name="Ng V."/>
            <person name="Barry K."/>
            <person name="Daum C."/>
            <person name="Grigoriev I.V."/>
            <person name="Hilden K.S."/>
            <person name="Makela M.R."/>
            <person name="de Vries R.P."/>
        </authorList>
    </citation>
    <scope>NUCLEOTIDE SEQUENCE [LARGE SCALE GENOMIC DNA]</scope>
    <source>
        <strain evidence="1 2">CBS 464.89</strain>
    </source>
</reference>
<protein>
    <submittedName>
        <fullName evidence="1">Uncharacterized protein</fullName>
    </submittedName>
</protein>
<organism evidence="1 2">
    <name type="scientific">Dichomitus squalens</name>
    <dbReference type="NCBI Taxonomy" id="114155"/>
    <lineage>
        <taxon>Eukaryota</taxon>
        <taxon>Fungi</taxon>
        <taxon>Dikarya</taxon>
        <taxon>Basidiomycota</taxon>
        <taxon>Agaricomycotina</taxon>
        <taxon>Agaricomycetes</taxon>
        <taxon>Polyporales</taxon>
        <taxon>Polyporaceae</taxon>
        <taxon>Dichomitus</taxon>
    </lineage>
</organism>
<accession>A0A4Q9QDQ7</accession>